<name>A0ABD0LJK7_9CAEN</name>
<sequence length="116" mass="12856">MSNIELTTWTSTDSGSGCSQLCFAACASRPTSGFSWMLTVLLSTFQPSDETNWELPLRLETLSSDDAYFYNCVEPLIKPVTLCHEAVERSVATLPVEGLPYSPRQCRVLDKPLTKC</sequence>
<gene>
    <name evidence="1" type="ORF">BaRGS_00009711</name>
</gene>
<evidence type="ECO:0000313" key="2">
    <source>
        <dbReference type="Proteomes" id="UP001519460"/>
    </source>
</evidence>
<reference evidence="1 2" key="1">
    <citation type="journal article" date="2023" name="Sci. Data">
        <title>Genome assembly of the Korean intertidal mud-creeper Batillaria attramentaria.</title>
        <authorList>
            <person name="Patra A.K."/>
            <person name="Ho P.T."/>
            <person name="Jun S."/>
            <person name="Lee S.J."/>
            <person name="Kim Y."/>
            <person name="Won Y.J."/>
        </authorList>
    </citation>
    <scope>NUCLEOTIDE SEQUENCE [LARGE SCALE GENOMIC DNA]</scope>
    <source>
        <strain evidence="1">Wonlab-2016</strain>
    </source>
</reference>
<accession>A0ABD0LJK7</accession>
<evidence type="ECO:0000313" key="1">
    <source>
        <dbReference type="EMBL" id="KAK7499164.1"/>
    </source>
</evidence>
<comment type="caution">
    <text evidence="1">The sequence shown here is derived from an EMBL/GenBank/DDBJ whole genome shotgun (WGS) entry which is preliminary data.</text>
</comment>
<dbReference type="Proteomes" id="UP001519460">
    <property type="component" value="Unassembled WGS sequence"/>
</dbReference>
<protein>
    <submittedName>
        <fullName evidence="1">Uncharacterized protein</fullName>
    </submittedName>
</protein>
<keyword evidence="2" id="KW-1185">Reference proteome</keyword>
<proteinExistence type="predicted"/>
<dbReference type="EMBL" id="JACVVK020000046">
    <property type="protein sequence ID" value="KAK7499164.1"/>
    <property type="molecule type" value="Genomic_DNA"/>
</dbReference>
<organism evidence="1 2">
    <name type="scientific">Batillaria attramentaria</name>
    <dbReference type="NCBI Taxonomy" id="370345"/>
    <lineage>
        <taxon>Eukaryota</taxon>
        <taxon>Metazoa</taxon>
        <taxon>Spiralia</taxon>
        <taxon>Lophotrochozoa</taxon>
        <taxon>Mollusca</taxon>
        <taxon>Gastropoda</taxon>
        <taxon>Caenogastropoda</taxon>
        <taxon>Sorbeoconcha</taxon>
        <taxon>Cerithioidea</taxon>
        <taxon>Batillariidae</taxon>
        <taxon>Batillaria</taxon>
    </lineage>
</organism>
<dbReference type="AlphaFoldDB" id="A0ABD0LJK7"/>